<sequence length="272" mass="29888">MTNRREAWLFLFPGLALLVLGFILPIMRMLVLSVMGPDGVTFEHFARFFQDGYYPSILWRTVRLSLVITALTAAIGFPLAYITSRVGPQARLWLIVMVILPLMTSVVVRTFGWMVLLGRSGPLATMLREMGLVGRSFSLMHTESAIILGMVQVLLPFMVLSLLGVLTRLDPRLEEAARTMGCSFLQTIRRVVLPLSMPGVVAGSLLVFTLSASSFITPSLLGGARIEVLAGSIYKSVTQTLDWNFAAAQSVILFFGLALVLIPYLRLGARHG</sequence>
<evidence type="ECO:0000256" key="2">
    <source>
        <dbReference type="ARBA" id="ARBA00007069"/>
    </source>
</evidence>
<feature type="transmembrane region" description="Helical" evidence="8">
    <location>
        <begin position="92"/>
        <end position="116"/>
    </location>
</feature>
<evidence type="ECO:0000259" key="9">
    <source>
        <dbReference type="PROSITE" id="PS50928"/>
    </source>
</evidence>
<comment type="similarity">
    <text evidence="2">Belongs to the binding-protein-dependent transport system permease family. CysTW subfamily.</text>
</comment>
<feature type="transmembrane region" description="Helical" evidence="8">
    <location>
        <begin position="245"/>
        <end position="265"/>
    </location>
</feature>
<dbReference type="Gene3D" id="1.10.3720.10">
    <property type="entry name" value="MetI-like"/>
    <property type="match status" value="1"/>
</dbReference>
<evidence type="ECO:0000256" key="4">
    <source>
        <dbReference type="ARBA" id="ARBA00022475"/>
    </source>
</evidence>
<organism evidence="10 11">
    <name type="scientific">Maritimibacter fusiformis</name>
    <dbReference type="NCBI Taxonomy" id="2603819"/>
    <lineage>
        <taxon>Bacteria</taxon>
        <taxon>Pseudomonadati</taxon>
        <taxon>Pseudomonadota</taxon>
        <taxon>Alphaproteobacteria</taxon>
        <taxon>Rhodobacterales</taxon>
        <taxon>Roseobacteraceae</taxon>
        <taxon>Maritimibacter</taxon>
    </lineage>
</organism>
<evidence type="ECO:0000313" key="10">
    <source>
        <dbReference type="EMBL" id="TYB81304.1"/>
    </source>
</evidence>
<evidence type="ECO:0000256" key="7">
    <source>
        <dbReference type="ARBA" id="ARBA00023136"/>
    </source>
</evidence>
<evidence type="ECO:0000256" key="8">
    <source>
        <dbReference type="RuleBase" id="RU363032"/>
    </source>
</evidence>
<reference evidence="10 11" key="1">
    <citation type="submission" date="2019-08" db="EMBL/GenBank/DDBJ databases">
        <title>Identification of a novel species of the genus Boseongicola.</title>
        <authorList>
            <person name="Zhang X.-Q."/>
        </authorList>
    </citation>
    <scope>NUCLEOTIDE SEQUENCE [LARGE SCALE GENOMIC DNA]</scope>
    <source>
        <strain evidence="10 11">HY14</strain>
    </source>
</reference>
<dbReference type="AlphaFoldDB" id="A0A5D0RL98"/>
<dbReference type="PROSITE" id="PS50928">
    <property type="entry name" value="ABC_TM1"/>
    <property type="match status" value="1"/>
</dbReference>
<dbReference type="GO" id="GO:0005886">
    <property type="term" value="C:plasma membrane"/>
    <property type="evidence" value="ECO:0007669"/>
    <property type="project" value="UniProtKB-SubCell"/>
</dbReference>
<comment type="caution">
    <text evidence="10">The sequence shown here is derived from an EMBL/GenBank/DDBJ whole genome shotgun (WGS) entry which is preliminary data.</text>
</comment>
<dbReference type="SUPFAM" id="SSF161098">
    <property type="entry name" value="MetI-like"/>
    <property type="match status" value="1"/>
</dbReference>
<dbReference type="InterPro" id="IPR035906">
    <property type="entry name" value="MetI-like_sf"/>
</dbReference>
<evidence type="ECO:0000256" key="1">
    <source>
        <dbReference type="ARBA" id="ARBA00004651"/>
    </source>
</evidence>
<keyword evidence="7 8" id="KW-0472">Membrane</keyword>
<evidence type="ECO:0000256" key="6">
    <source>
        <dbReference type="ARBA" id="ARBA00022989"/>
    </source>
</evidence>
<dbReference type="InterPro" id="IPR000515">
    <property type="entry name" value="MetI-like"/>
</dbReference>
<feature type="domain" description="ABC transmembrane type-1" evidence="9">
    <location>
        <begin position="58"/>
        <end position="264"/>
    </location>
</feature>
<dbReference type="Proteomes" id="UP000322080">
    <property type="component" value="Unassembled WGS sequence"/>
</dbReference>
<keyword evidence="4" id="KW-1003">Cell membrane</keyword>
<feature type="transmembrane region" description="Helical" evidence="8">
    <location>
        <begin position="57"/>
        <end position="80"/>
    </location>
</feature>
<dbReference type="CDD" id="cd06261">
    <property type="entry name" value="TM_PBP2"/>
    <property type="match status" value="1"/>
</dbReference>
<keyword evidence="11" id="KW-1185">Reference proteome</keyword>
<keyword evidence="6 8" id="KW-1133">Transmembrane helix</keyword>
<keyword evidence="5 8" id="KW-0812">Transmembrane</keyword>
<protein>
    <submittedName>
        <fullName evidence="10">ABC transporter permease</fullName>
    </submittedName>
</protein>
<evidence type="ECO:0000313" key="11">
    <source>
        <dbReference type="Proteomes" id="UP000322080"/>
    </source>
</evidence>
<feature type="transmembrane region" description="Helical" evidence="8">
    <location>
        <begin position="7"/>
        <end position="27"/>
    </location>
</feature>
<evidence type="ECO:0000256" key="3">
    <source>
        <dbReference type="ARBA" id="ARBA00022448"/>
    </source>
</evidence>
<dbReference type="PANTHER" id="PTHR42929:SF5">
    <property type="entry name" value="ABC TRANSPORTER PERMEASE PROTEIN"/>
    <property type="match status" value="1"/>
</dbReference>
<dbReference type="GO" id="GO:0055085">
    <property type="term" value="P:transmembrane transport"/>
    <property type="evidence" value="ECO:0007669"/>
    <property type="project" value="InterPro"/>
</dbReference>
<proteinExistence type="inferred from homology"/>
<dbReference type="Pfam" id="PF00528">
    <property type="entry name" value="BPD_transp_1"/>
    <property type="match status" value="1"/>
</dbReference>
<dbReference type="PANTHER" id="PTHR42929">
    <property type="entry name" value="INNER MEMBRANE ABC TRANSPORTER PERMEASE PROTEIN YDCU-RELATED-RELATED"/>
    <property type="match status" value="1"/>
</dbReference>
<name>A0A5D0RL98_9RHOB</name>
<dbReference type="EMBL" id="VSIY01000006">
    <property type="protein sequence ID" value="TYB81304.1"/>
    <property type="molecule type" value="Genomic_DNA"/>
</dbReference>
<accession>A0A5D0RL98</accession>
<feature type="transmembrane region" description="Helical" evidence="8">
    <location>
        <begin position="145"/>
        <end position="170"/>
    </location>
</feature>
<evidence type="ECO:0000256" key="5">
    <source>
        <dbReference type="ARBA" id="ARBA00022692"/>
    </source>
</evidence>
<keyword evidence="3 8" id="KW-0813">Transport</keyword>
<gene>
    <name evidence="10" type="ORF">FVF75_09265</name>
</gene>
<dbReference type="RefSeq" id="WP_148377698.1">
    <property type="nucleotide sequence ID" value="NZ_VSIY01000006.1"/>
</dbReference>
<feature type="transmembrane region" description="Helical" evidence="8">
    <location>
        <begin position="191"/>
        <end position="216"/>
    </location>
</feature>
<comment type="subcellular location">
    <subcellularLocation>
        <location evidence="1 8">Cell membrane</location>
        <topology evidence="1 8">Multi-pass membrane protein</topology>
    </subcellularLocation>
</comment>